<reference evidence="3 4" key="1">
    <citation type="submission" date="2009-11" db="EMBL/GenBank/DDBJ databases">
        <title>Annotation of Allomyces macrogynus ATCC 38327.</title>
        <authorList>
            <consortium name="The Broad Institute Genome Sequencing Platform"/>
            <person name="Russ C."/>
            <person name="Cuomo C."/>
            <person name="Burger G."/>
            <person name="Gray M.W."/>
            <person name="Holland P.W.H."/>
            <person name="King N."/>
            <person name="Lang F.B.F."/>
            <person name="Roger A.J."/>
            <person name="Ruiz-Trillo I."/>
            <person name="Young S.K."/>
            <person name="Zeng Q."/>
            <person name="Gargeya S."/>
            <person name="Fitzgerald M."/>
            <person name="Haas B."/>
            <person name="Abouelleil A."/>
            <person name="Alvarado L."/>
            <person name="Arachchi H.M."/>
            <person name="Berlin A."/>
            <person name="Chapman S.B."/>
            <person name="Gearin G."/>
            <person name="Goldberg J."/>
            <person name="Griggs A."/>
            <person name="Gujja S."/>
            <person name="Hansen M."/>
            <person name="Heiman D."/>
            <person name="Howarth C."/>
            <person name="Larimer J."/>
            <person name="Lui A."/>
            <person name="MacDonald P.J.P."/>
            <person name="McCowen C."/>
            <person name="Montmayeur A."/>
            <person name="Murphy C."/>
            <person name="Neiman D."/>
            <person name="Pearson M."/>
            <person name="Priest M."/>
            <person name="Roberts A."/>
            <person name="Saif S."/>
            <person name="Shea T."/>
            <person name="Sisk P."/>
            <person name="Stolte C."/>
            <person name="Sykes S."/>
            <person name="Wortman J."/>
            <person name="Nusbaum C."/>
            <person name="Birren B."/>
        </authorList>
    </citation>
    <scope>NUCLEOTIDE SEQUENCE [LARGE SCALE GENOMIC DNA]</scope>
    <source>
        <strain evidence="3 4">ATCC 38327</strain>
    </source>
</reference>
<dbReference type="AlphaFoldDB" id="A0A0L0SXF5"/>
<evidence type="ECO:0000256" key="2">
    <source>
        <dbReference type="SAM" id="MobiDB-lite"/>
    </source>
</evidence>
<evidence type="ECO:0000313" key="4">
    <source>
        <dbReference type="Proteomes" id="UP000054350"/>
    </source>
</evidence>
<dbReference type="Proteomes" id="UP000054350">
    <property type="component" value="Unassembled WGS sequence"/>
</dbReference>
<proteinExistence type="predicted"/>
<feature type="region of interest" description="Disordered" evidence="2">
    <location>
        <begin position="63"/>
        <end position="85"/>
    </location>
</feature>
<feature type="compositionally biased region" description="Basic residues" evidence="2">
    <location>
        <begin position="108"/>
        <end position="117"/>
    </location>
</feature>
<feature type="region of interest" description="Disordered" evidence="2">
    <location>
        <begin position="108"/>
        <end position="147"/>
    </location>
</feature>
<feature type="region of interest" description="Disordered" evidence="2">
    <location>
        <begin position="1"/>
        <end position="47"/>
    </location>
</feature>
<dbReference type="OrthoDB" id="10651490at2759"/>
<keyword evidence="4" id="KW-1185">Reference proteome</keyword>
<name>A0A0L0SXF5_ALLM3</name>
<keyword evidence="1" id="KW-0175">Coiled coil</keyword>
<accession>A0A0L0SXF5</accession>
<sequence>MATATPTKVGIGTSMTAFSSETATQFDSASPRAVAGTMTETDPAATAHDAVDRMRAHLATSTPLTSDALHHPHSGGGARSPTADDETAVDRLVLQLMALKQENEVLRAKRRKRHKKSDKAPVPPAPPKLRRAPRLAHPPPTAPAAATVAKPPAMITVATGPSFVAPVVDGSDVSGSDDDEDEVAWDLPHQKIEIHGSPSPVVPAATDMSFVAVADMAPLLRQIGTLAQANHDLLARQAELEHLLADARDDAPLRKVHIEYESKLADLADQLSAAQNQATSLATAVPQLANEIEARDRAIASLRAALERTEARAVSDDVERPPRR</sequence>
<evidence type="ECO:0000256" key="1">
    <source>
        <dbReference type="SAM" id="Coils"/>
    </source>
</evidence>
<dbReference type="EMBL" id="GG745352">
    <property type="protein sequence ID" value="KNE67171.1"/>
    <property type="molecule type" value="Genomic_DNA"/>
</dbReference>
<gene>
    <name evidence="3" type="ORF">AMAG_19661</name>
</gene>
<feature type="compositionally biased region" description="Polar residues" evidence="2">
    <location>
        <begin position="13"/>
        <end position="28"/>
    </location>
</feature>
<feature type="coiled-coil region" evidence="1">
    <location>
        <begin position="257"/>
        <end position="312"/>
    </location>
</feature>
<evidence type="ECO:0000313" key="3">
    <source>
        <dbReference type="EMBL" id="KNE67171.1"/>
    </source>
</evidence>
<dbReference type="VEuPathDB" id="FungiDB:AMAG_19661"/>
<reference evidence="4" key="2">
    <citation type="submission" date="2009-11" db="EMBL/GenBank/DDBJ databases">
        <title>The Genome Sequence of Allomyces macrogynus strain ATCC 38327.</title>
        <authorList>
            <consortium name="The Broad Institute Genome Sequencing Platform"/>
            <person name="Russ C."/>
            <person name="Cuomo C."/>
            <person name="Shea T."/>
            <person name="Young S.K."/>
            <person name="Zeng Q."/>
            <person name="Koehrsen M."/>
            <person name="Haas B."/>
            <person name="Borodovsky M."/>
            <person name="Guigo R."/>
            <person name="Alvarado L."/>
            <person name="Berlin A."/>
            <person name="Borenstein D."/>
            <person name="Chen Z."/>
            <person name="Engels R."/>
            <person name="Freedman E."/>
            <person name="Gellesch M."/>
            <person name="Goldberg J."/>
            <person name="Griggs A."/>
            <person name="Gujja S."/>
            <person name="Heiman D."/>
            <person name="Hepburn T."/>
            <person name="Howarth C."/>
            <person name="Jen D."/>
            <person name="Larson L."/>
            <person name="Lewis B."/>
            <person name="Mehta T."/>
            <person name="Park D."/>
            <person name="Pearson M."/>
            <person name="Roberts A."/>
            <person name="Saif S."/>
            <person name="Shenoy N."/>
            <person name="Sisk P."/>
            <person name="Stolte C."/>
            <person name="Sykes S."/>
            <person name="Walk T."/>
            <person name="White J."/>
            <person name="Yandava C."/>
            <person name="Burger G."/>
            <person name="Gray M.W."/>
            <person name="Holland P.W.H."/>
            <person name="King N."/>
            <person name="Lang F.B.F."/>
            <person name="Roger A.J."/>
            <person name="Ruiz-Trillo I."/>
            <person name="Lander E."/>
            <person name="Nusbaum C."/>
        </authorList>
    </citation>
    <scope>NUCLEOTIDE SEQUENCE [LARGE SCALE GENOMIC DNA]</scope>
    <source>
        <strain evidence="4">ATCC 38327</strain>
    </source>
</reference>
<organism evidence="3 4">
    <name type="scientific">Allomyces macrogynus (strain ATCC 38327)</name>
    <name type="common">Allomyces javanicus var. macrogynus</name>
    <dbReference type="NCBI Taxonomy" id="578462"/>
    <lineage>
        <taxon>Eukaryota</taxon>
        <taxon>Fungi</taxon>
        <taxon>Fungi incertae sedis</taxon>
        <taxon>Blastocladiomycota</taxon>
        <taxon>Blastocladiomycetes</taxon>
        <taxon>Blastocladiales</taxon>
        <taxon>Blastocladiaceae</taxon>
        <taxon>Allomyces</taxon>
    </lineage>
</organism>
<protein>
    <submittedName>
        <fullName evidence="3">Uncharacterized protein</fullName>
    </submittedName>
</protein>